<evidence type="ECO:0000313" key="1">
    <source>
        <dbReference type="EMBL" id="MPN37035.1"/>
    </source>
</evidence>
<gene>
    <name evidence="1" type="ORF">SDC9_184551</name>
</gene>
<protein>
    <submittedName>
        <fullName evidence="1">Uncharacterized protein</fullName>
    </submittedName>
</protein>
<dbReference type="Gene3D" id="2.60.120.260">
    <property type="entry name" value="Galactose-binding domain-like"/>
    <property type="match status" value="1"/>
</dbReference>
<accession>A0A645HDC4</accession>
<comment type="caution">
    <text evidence="1">The sequence shown here is derived from an EMBL/GenBank/DDBJ whole genome shotgun (WGS) entry which is preliminary data.</text>
</comment>
<dbReference type="Gene3D" id="2.60.120.560">
    <property type="entry name" value="Exo-inulinase, domain 1"/>
    <property type="match status" value="1"/>
</dbReference>
<name>A0A645HDC4_9ZZZZ</name>
<sequence length="185" mass="20002">MISAFFDDRLLASVVDEAIPSGNVVLGSGYNIVKYDNLVIEKIGCLSEQCKRYAISGKGIVLTGNWTGVGSSSDNYYRTVRKASESGSRMDFCFTGTSLCIVGVLDGESGMADVYIDDHKVATIDAYSDSRRYRRSLFTIHDLPAGMHAVKLVVLGAHHPDSLGNAIVINAIEVDGEVIAMDETR</sequence>
<dbReference type="AlphaFoldDB" id="A0A645HDC4"/>
<reference evidence="1" key="1">
    <citation type="submission" date="2019-08" db="EMBL/GenBank/DDBJ databases">
        <authorList>
            <person name="Kucharzyk K."/>
            <person name="Murdoch R.W."/>
            <person name="Higgins S."/>
            <person name="Loffler F."/>
        </authorList>
    </citation>
    <scope>NUCLEOTIDE SEQUENCE</scope>
</reference>
<dbReference type="EMBL" id="VSSQ01091488">
    <property type="protein sequence ID" value="MPN37035.1"/>
    <property type="molecule type" value="Genomic_DNA"/>
</dbReference>
<proteinExistence type="predicted"/>
<organism evidence="1">
    <name type="scientific">bioreactor metagenome</name>
    <dbReference type="NCBI Taxonomy" id="1076179"/>
    <lineage>
        <taxon>unclassified sequences</taxon>
        <taxon>metagenomes</taxon>
        <taxon>ecological metagenomes</taxon>
    </lineage>
</organism>